<dbReference type="EMBL" id="MJIL01000041">
    <property type="protein sequence ID" value="OLQ81439.1"/>
    <property type="molecule type" value="Genomic_DNA"/>
</dbReference>
<accession>A0A1Q9H1G1</accession>
<dbReference type="RefSeq" id="WP_075761896.1">
    <property type="nucleotide sequence ID" value="NZ_MJIL01000041.1"/>
</dbReference>
<dbReference type="Proteomes" id="UP000186905">
    <property type="component" value="Unassembled WGS sequence"/>
</dbReference>
<name>A0A1Q9H1G1_9GAMM</name>
<dbReference type="PROSITE" id="PS51257">
    <property type="entry name" value="PROKAR_LIPOPROTEIN"/>
    <property type="match status" value="1"/>
</dbReference>
<dbReference type="STRING" id="1903952.BIT28_04290"/>
<organism evidence="1 2">
    <name type="scientific">Photobacterium proteolyticum</name>
    <dbReference type="NCBI Taxonomy" id="1903952"/>
    <lineage>
        <taxon>Bacteria</taxon>
        <taxon>Pseudomonadati</taxon>
        <taxon>Pseudomonadota</taxon>
        <taxon>Gammaproteobacteria</taxon>
        <taxon>Vibrionales</taxon>
        <taxon>Vibrionaceae</taxon>
        <taxon>Photobacterium</taxon>
    </lineage>
</organism>
<dbReference type="AlphaFoldDB" id="A0A1Q9H1G1"/>
<evidence type="ECO:0000313" key="1">
    <source>
        <dbReference type="EMBL" id="OLQ81439.1"/>
    </source>
</evidence>
<gene>
    <name evidence="1" type="ORF">BIT28_04290</name>
</gene>
<sequence>MKKAVFLLSILALAGCDEDDVKDLAQGNTKVFTVTGAQVASKLGTLDPGYYDIATITSASQGNTSPDGLPVASKSTLENLGITVEGETCGRIDITDQVCFESGNSSSCLPSEIDMLGLAVYTIDLDKVKTASSHGFYPKLAAEVGGLYVDIAYNEVSCASLQAL</sequence>
<keyword evidence="2" id="KW-1185">Reference proteome</keyword>
<dbReference type="OrthoDB" id="5814438at2"/>
<comment type="caution">
    <text evidence="1">The sequence shown here is derived from an EMBL/GenBank/DDBJ whole genome shotgun (WGS) entry which is preliminary data.</text>
</comment>
<proteinExistence type="predicted"/>
<evidence type="ECO:0000313" key="2">
    <source>
        <dbReference type="Proteomes" id="UP000186905"/>
    </source>
</evidence>
<reference evidence="1 2" key="1">
    <citation type="submission" date="2016-09" db="EMBL/GenBank/DDBJ databases">
        <title>Photobacterium proteolyticum sp. nov. a protease producing bacterium isolated from ocean sediments of Laizhou Bay.</title>
        <authorList>
            <person name="Li Y."/>
        </authorList>
    </citation>
    <scope>NUCLEOTIDE SEQUENCE [LARGE SCALE GENOMIC DNA]</scope>
    <source>
        <strain evidence="1 2">13-12</strain>
    </source>
</reference>
<protein>
    <submittedName>
        <fullName evidence="1">Uncharacterized protein</fullName>
    </submittedName>
</protein>